<feature type="domain" description="RNA polymerase sigma factor 70 region 4 type 2" evidence="8">
    <location>
        <begin position="133"/>
        <end position="175"/>
    </location>
</feature>
<dbReference type="EMBL" id="QFQP01000062">
    <property type="protein sequence ID" value="PZR04212.1"/>
    <property type="molecule type" value="Genomic_DNA"/>
</dbReference>
<dbReference type="PROSITE" id="PS01063">
    <property type="entry name" value="SIGMA70_ECF"/>
    <property type="match status" value="1"/>
</dbReference>
<evidence type="ECO:0000256" key="4">
    <source>
        <dbReference type="ARBA" id="ARBA00023125"/>
    </source>
</evidence>
<evidence type="ECO:0000313" key="10">
    <source>
        <dbReference type="Proteomes" id="UP000249061"/>
    </source>
</evidence>
<dbReference type="GO" id="GO:0006352">
    <property type="term" value="P:DNA-templated transcription initiation"/>
    <property type="evidence" value="ECO:0007669"/>
    <property type="project" value="InterPro"/>
</dbReference>
<dbReference type="Proteomes" id="UP000249061">
    <property type="component" value="Unassembled WGS sequence"/>
</dbReference>
<evidence type="ECO:0000256" key="1">
    <source>
        <dbReference type="ARBA" id="ARBA00010641"/>
    </source>
</evidence>
<reference evidence="9 10" key="1">
    <citation type="submission" date="2017-08" db="EMBL/GenBank/DDBJ databases">
        <title>Infants hospitalized years apart are colonized by the same room-sourced microbial strains.</title>
        <authorList>
            <person name="Brooks B."/>
            <person name="Olm M.R."/>
            <person name="Firek B.A."/>
            <person name="Baker R."/>
            <person name="Thomas B.C."/>
            <person name="Morowitz M.J."/>
            <person name="Banfield J.F."/>
        </authorList>
    </citation>
    <scope>NUCLEOTIDE SEQUENCE [LARGE SCALE GENOMIC DNA]</scope>
    <source>
        <strain evidence="9">S2_003_000_R2_14</strain>
    </source>
</reference>
<evidence type="ECO:0000259" key="7">
    <source>
        <dbReference type="Pfam" id="PF04542"/>
    </source>
</evidence>
<name>A0A2W5SMQ8_9BACT</name>
<evidence type="ECO:0000256" key="2">
    <source>
        <dbReference type="ARBA" id="ARBA00023015"/>
    </source>
</evidence>
<dbReference type="NCBIfam" id="TIGR02937">
    <property type="entry name" value="sigma70-ECF"/>
    <property type="match status" value="1"/>
</dbReference>
<organism evidence="9 10">
    <name type="scientific">Archangium gephyra</name>
    <dbReference type="NCBI Taxonomy" id="48"/>
    <lineage>
        <taxon>Bacteria</taxon>
        <taxon>Pseudomonadati</taxon>
        <taxon>Myxococcota</taxon>
        <taxon>Myxococcia</taxon>
        <taxon>Myxococcales</taxon>
        <taxon>Cystobacterineae</taxon>
        <taxon>Archangiaceae</taxon>
        <taxon>Archangium</taxon>
    </lineage>
</organism>
<dbReference type="InterPro" id="IPR014284">
    <property type="entry name" value="RNA_pol_sigma-70_dom"/>
</dbReference>
<dbReference type="InterPro" id="IPR039425">
    <property type="entry name" value="RNA_pol_sigma-70-like"/>
</dbReference>
<dbReference type="InterPro" id="IPR013325">
    <property type="entry name" value="RNA_pol_sigma_r2"/>
</dbReference>
<dbReference type="Gene3D" id="1.10.10.10">
    <property type="entry name" value="Winged helix-like DNA-binding domain superfamily/Winged helix DNA-binding domain"/>
    <property type="match status" value="1"/>
</dbReference>
<keyword evidence="3 6" id="KW-0731">Sigma factor</keyword>
<dbReference type="InterPro" id="IPR036388">
    <property type="entry name" value="WH-like_DNA-bd_sf"/>
</dbReference>
<evidence type="ECO:0000259" key="8">
    <source>
        <dbReference type="Pfam" id="PF08281"/>
    </source>
</evidence>
<keyword evidence="4 6" id="KW-0238">DNA-binding</keyword>
<evidence type="ECO:0000313" key="9">
    <source>
        <dbReference type="EMBL" id="PZR04212.1"/>
    </source>
</evidence>
<dbReference type="Pfam" id="PF04542">
    <property type="entry name" value="Sigma70_r2"/>
    <property type="match status" value="1"/>
</dbReference>
<gene>
    <name evidence="9" type="ORF">DI536_34640</name>
</gene>
<dbReference type="SUPFAM" id="SSF88659">
    <property type="entry name" value="Sigma3 and sigma4 domains of RNA polymerase sigma factors"/>
    <property type="match status" value="1"/>
</dbReference>
<dbReference type="InterPro" id="IPR013249">
    <property type="entry name" value="RNA_pol_sigma70_r4_t2"/>
</dbReference>
<dbReference type="SUPFAM" id="SSF88946">
    <property type="entry name" value="Sigma2 domain of RNA polymerase sigma factors"/>
    <property type="match status" value="1"/>
</dbReference>
<comment type="caution">
    <text evidence="9">The sequence shown here is derived from an EMBL/GenBank/DDBJ whole genome shotgun (WGS) entry which is preliminary data.</text>
</comment>
<dbReference type="Pfam" id="PF08281">
    <property type="entry name" value="Sigma70_r4_2"/>
    <property type="match status" value="1"/>
</dbReference>
<keyword evidence="5 6" id="KW-0804">Transcription</keyword>
<dbReference type="InterPro" id="IPR000838">
    <property type="entry name" value="RNA_pol_sigma70_ECF_CS"/>
</dbReference>
<dbReference type="GO" id="GO:0003677">
    <property type="term" value="F:DNA binding"/>
    <property type="evidence" value="ECO:0007669"/>
    <property type="project" value="UniProtKB-KW"/>
</dbReference>
<dbReference type="CDD" id="cd06171">
    <property type="entry name" value="Sigma70_r4"/>
    <property type="match status" value="1"/>
</dbReference>
<dbReference type="AlphaFoldDB" id="A0A2W5SMQ8"/>
<protein>
    <recommendedName>
        <fullName evidence="6">RNA polymerase sigma factor</fullName>
    </recommendedName>
</protein>
<keyword evidence="2 6" id="KW-0805">Transcription regulation</keyword>
<feature type="domain" description="RNA polymerase sigma-70 region 2" evidence="7">
    <location>
        <begin position="40"/>
        <end position="107"/>
    </location>
</feature>
<evidence type="ECO:0000256" key="5">
    <source>
        <dbReference type="ARBA" id="ARBA00023163"/>
    </source>
</evidence>
<comment type="similarity">
    <text evidence="1 6">Belongs to the sigma-70 factor family. ECF subfamily.</text>
</comment>
<dbReference type="PANTHER" id="PTHR43133:SF8">
    <property type="entry name" value="RNA POLYMERASE SIGMA FACTOR HI_1459-RELATED"/>
    <property type="match status" value="1"/>
</dbReference>
<dbReference type="Gene3D" id="1.10.1740.10">
    <property type="match status" value="1"/>
</dbReference>
<dbReference type="PANTHER" id="PTHR43133">
    <property type="entry name" value="RNA POLYMERASE ECF-TYPE SIGMA FACTO"/>
    <property type="match status" value="1"/>
</dbReference>
<dbReference type="GO" id="GO:0016987">
    <property type="term" value="F:sigma factor activity"/>
    <property type="evidence" value="ECO:0007669"/>
    <property type="project" value="UniProtKB-KW"/>
</dbReference>
<sequence length="192" mass="21288">MFLHFATFYTGPEEGPADDTEVQSLVRAARVGNGRAARRLYSLHVARVYRAVRGLCASEAEAEDVTQDAFIRALGSLVKYEPRDGVPFIAWVLSIAMNLARKSKVRSDRHVEEAAPVESTSSLHDADVLLKKKLLVALAELPERDRKIVSLRYGAELSAEEVAELTGVSAANVRKICERQREVLMKRLEGEP</sequence>
<dbReference type="InterPro" id="IPR013324">
    <property type="entry name" value="RNA_pol_sigma_r3/r4-like"/>
</dbReference>
<proteinExistence type="inferred from homology"/>
<accession>A0A2W5SMQ8</accession>
<dbReference type="InterPro" id="IPR007627">
    <property type="entry name" value="RNA_pol_sigma70_r2"/>
</dbReference>
<evidence type="ECO:0000256" key="3">
    <source>
        <dbReference type="ARBA" id="ARBA00023082"/>
    </source>
</evidence>
<evidence type="ECO:0000256" key="6">
    <source>
        <dbReference type="RuleBase" id="RU000716"/>
    </source>
</evidence>